<dbReference type="PANTHER" id="PTHR12705:SF0">
    <property type="entry name" value="ORIGIN RECOGNITION COMPLEX SUBUNIT 5"/>
    <property type="match status" value="1"/>
</dbReference>
<dbReference type="EMBL" id="KI894011">
    <property type="protein sequence ID" value="OCF49922.1"/>
    <property type="molecule type" value="Genomic_DNA"/>
</dbReference>
<dbReference type="EMBL" id="CP144523">
    <property type="protein sequence ID" value="WWC70029.1"/>
    <property type="molecule type" value="Genomic_DNA"/>
</dbReference>
<dbReference type="GeneID" id="30172822"/>
<gene>
    <name evidence="3" type="ORF">I206_04453</name>
    <name evidence="4" type="ORF">I206_103973</name>
</gene>
<dbReference type="InterPro" id="IPR047088">
    <property type="entry name" value="ORC5_C"/>
</dbReference>
<dbReference type="RefSeq" id="XP_019011141.1">
    <property type="nucleotide sequence ID" value="XM_019156183.1"/>
</dbReference>
<accession>A0A1B9I300</accession>
<keyword evidence="5" id="KW-1185">Reference proteome</keyword>
<evidence type="ECO:0000313" key="3">
    <source>
        <dbReference type="EMBL" id="OCF49922.1"/>
    </source>
</evidence>
<dbReference type="PANTHER" id="PTHR12705">
    <property type="entry name" value="ORIGIN RECOGNITION COMPLEX SUBUNIT 5"/>
    <property type="match status" value="1"/>
</dbReference>
<sequence>MTKTILDTTLSNPPYPSLVYLHHPHHSSTSLEFPLNSNSNTKYARIDTIEYNTPKLFFSGILNKLSDEKDGIEVQSFDGFAVRLRGWHNSQAHNSVKEKGKGKAKINGNGHINGHSNGSASLHEETEDLSIAIVITKAERLRLVLGNGWSVITRLNELLGVPISVVLCSSVPWDNVRPMRGDAPEPVHIYLPPPTREEIISILISASPHPLWSRFLDLLLSTTLSLCYPSIEEISYLAEALWPIYTSKLNPHFSMIHLNQSYPDPLNPPKELEINLKLLTDLKYQLSLSLTSSIENLLPRQIGLNEFKKSFLPSNSTSTFDFVIGNNNGIGKNLPKLPNIELNNIENFLLVASYCASYNPPKSDIKLFGRSSGPIGKRKKGGGFRRAGYGRVRIGKVPQRLLGPKPFSIDRLLALFSSLYAEHSPRPEDLQIAFGNEEENFSSSGSESNEEENQKGVIIKLNLNENEIEKQNQRKRKKEYQRELKWDKHVEELTMNIKLWNLISNLEFKGFLKRISPIDRLDNIMIRCEVDYEFIKELSKELKLILDEYLYESIM</sequence>
<proteinExistence type="predicted"/>
<evidence type="ECO:0000256" key="1">
    <source>
        <dbReference type="SAM" id="MobiDB-lite"/>
    </source>
</evidence>
<evidence type="ECO:0000313" key="4">
    <source>
        <dbReference type="EMBL" id="WWC70029.1"/>
    </source>
</evidence>
<dbReference type="GO" id="GO:0006270">
    <property type="term" value="P:DNA replication initiation"/>
    <property type="evidence" value="ECO:0007669"/>
    <property type="project" value="TreeGrafter"/>
</dbReference>
<feature type="region of interest" description="Disordered" evidence="1">
    <location>
        <begin position="94"/>
        <end position="121"/>
    </location>
</feature>
<feature type="compositionally biased region" description="Low complexity" evidence="1">
    <location>
        <begin position="105"/>
        <end position="120"/>
    </location>
</feature>
<dbReference type="InterPro" id="IPR020796">
    <property type="entry name" value="ORC5"/>
</dbReference>
<name>A0A1B9I300_9TREE</name>
<reference evidence="3" key="1">
    <citation type="submission" date="2013-07" db="EMBL/GenBank/DDBJ databases">
        <title>The Genome Sequence of Cryptococcus pinus CBS10737.</title>
        <authorList>
            <consortium name="The Broad Institute Genome Sequencing Platform"/>
            <person name="Cuomo C."/>
            <person name="Litvintseva A."/>
            <person name="Chen Y."/>
            <person name="Heitman J."/>
            <person name="Sun S."/>
            <person name="Springer D."/>
            <person name="Dromer F."/>
            <person name="Young S.K."/>
            <person name="Zeng Q."/>
            <person name="Gargeya S."/>
            <person name="Fitzgerald M."/>
            <person name="Abouelleil A."/>
            <person name="Alvarado L."/>
            <person name="Berlin A.M."/>
            <person name="Chapman S.B."/>
            <person name="Dewar J."/>
            <person name="Goldberg J."/>
            <person name="Griggs A."/>
            <person name="Gujja S."/>
            <person name="Hansen M."/>
            <person name="Howarth C."/>
            <person name="Imamovic A."/>
            <person name="Larimer J."/>
            <person name="McCowan C."/>
            <person name="Murphy C."/>
            <person name="Pearson M."/>
            <person name="Priest M."/>
            <person name="Roberts A."/>
            <person name="Saif S."/>
            <person name="Shea T."/>
            <person name="Sykes S."/>
            <person name="Wortman J."/>
            <person name="Nusbaum C."/>
            <person name="Birren B."/>
        </authorList>
    </citation>
    <scope>NUCLEOTIDE SEQUENCE [LARGE SCALE GENOMIC DNA]</scope>
    <source>
        <strain evidence="3">CBS 10737</strain>
    </source>
</reference>
<dbReference type="STRING" id="1296096.A0A1B9I300"/>
<reference evidence="4" key="2">
    <citation type="submission" date="2013-07" db="EMBL/GenBank/DDBJ databases">
        <authorList>
            <consortium name="The Broad Institute Genome Sequencing Platform"/>
            <person name="Cuomo C."/>
            <person name="Litvintseva A."/>
            <person name="Chen Y."/>
            <person name="Heitman J."/>
            <person name="Sun S."/>
            <person name="Springer D."/>
            <person name="Dromer F."/>
            <person name="Young S.K."/>
            <person name="Zeng Q."/>
            <person name="Gargeya S."/>
            <person name="Fitzgerald M."/>
            <person name="Abouelleil A."/>
            <person name="Alvarado L."/>
            <person name="Berlin A.M."/>
            <person name="Chapman S.B."/>
            <person name="Dewar J."/>
            <person name="Goldberg J."/>
            <person name="Griggs A."/>
            <person name="Gujja S."/>
            <person name="Hansen M."/>
            <person name="Howarth C."/>
            <person name="Imamovic A."/>
            <person name="Larimer J."/>
            <person name="McCowan C."/>
            <person name="Murphy C."/>
            <person name="Pearson M."/>
            <person name="Priest M."/>
            <person name="Roberts A."/>
            <person name="Saif S."/>
            <person name="Shea T."/>
            <person name="Sykes S."/>
            <person name="Wortman J."/>
            <person name="Nusbaum C."/>
            <person name="Birren B."/>
        </authorList>
    </citation>
    <scope>NUCLEOTIDE SEQUENCE</scope>
    <source>
        <strain evidence="4">CBS 10737</strain>
    </source>
</reference>
<dbReference type="Proteomes" id="UP000094020">
    <property type="component" value="Chromosome 5"/>
</dbReference>
<dbReference type="KEGG" id="kpin:30172822"/>
<reference evidence="4" key="4">
    <citation type="submission" date="2024-02" db="EMBL/GenBank/DDBJ databases">
        <title>Comparative genomics of Cryptococcus and Kwoniella reveals pathogenesis evolution and contrasting modes of karyotype evolution via chromosome fusion or intercentromeric recombination.</title>
        <authorList>
            <person name="Coelho M.A."/>
            <person name="David-Palma M."/>
            <person name="Shea T."/>
            <person name="Bowers K."/>
            <person name="McGinley-Smith S."/>
            <person name="Mohammad A.W."/>
            <person name="Gnirke A."/>
            <person name="Yurkov A.M."/>
            <person name="Nowrousian M."/>
            <person name="Sun S."/>
            <person name="Cuomo C.A."/>
            <person name="Heitman J."/>
        </authorList>
    </citation>
    <scope>NUCLEOTIDE SEQUENCE</scope>
    <source>
        <strain evidence="4">CBS 10737</strain>
    </source>
</reference>
<evidence type="ECO:0000313" key="5">
    <source>
        <dbReference type="Proteomes" id="UP000094020"/>
    </source>
</evidence>
<dbReference type="Pfam" id="PF14630">
    <property type="entry name" value="ORC5_C"/>
    <property type="match status" value="1"/>
</dbReference>
<reference evidence="3" key="3">
    <citation type="submission" date="2016-07" db="EMBL/GenBank/DDBJ databases">
        <title>Evolution of pathogenesis and genome organization in the Tremellales.</title>
        <authorList>
            <person name="Cuomo C."/>
            <person name="Litvintseva A."/>
            <person name="Heitman J."/>
            <person name="Chen Y."/>
            <person name="Sun S."/>
            <person name="Springer D."/>
            <person name="Dromer F."/>
            <person name="Young S."/>
            <person name="Zeng Q."/>
            <person name="Chapman S."/>
            <person name="Gujja S."/>
            <person name="Saif S."/>
            <person name="Birren B."/>
        </authorList>
    </citation>
    <scope>NUCLEOTIDE SEQUENCE</scope>
    <source>
        <strain evidence="3">CBS 10737</strain>
    </source>
</reference>
<protein>
    <recommendedName>
        <fullName evidence="2">Origin recognition complex subunit 5 C-terminal domain-containing protein</fullName>
    </recommendedName>
</protein>
<dbReference type="AlphaFoldDB" id="A0A1B9I300"/>
<dbReference type="GO" id="GO:0003688">
    <property type="term" value="F:DNA replication origin binding"/>
    <property type="evidence" value="ECO:0007669"/>
    <property type="project" value="TreeGrafter"/>
</dbReference>
<dbReference type="OrthoDB" id="365981at2759"/>
<feature type="domain" description="Origin recognition complex subunit 5 C-terminal" evidence="2">
    <location>
        <begin position="344"/>
        <end position="550"/>
    </location>
</feature>
<evidence type="ECO:0000259" key="2">
    <source>
        <dbReference type="Pfam" id="PF14630"/>
    </source>
</evidence>
<dbReference type="GO" id="GO:0005664">
    <property type="term" value="C:nuclear origin of replication recognition complex"/>
    <property type="evidence" value="ECO:0007669"/>
    <property type="project" value="TreeGrafter"/>
</dbReference>
<organism evidence="3">
    <name type="scientific">Kwoniella pini CBS 10737</name>
    <dbReference type="NCBI Taxonomy" id="1296096"/>
    <lineage>
        <taxon>Eukaryota</taxon>
        <taxon>Fungi</taxon>
        <taxon>Dikarya</taxon>
        <taxon>Basidiomycota</taxon>
        <taxon>Agaricomycotina</taxon>
        <taxon>Tremellomycetes</taxon>
        <taxon>Tremellales</taxon>
        <taxon>Cryptococcaceae</taxon>
        <taxon>Kwoniella</taxon>
    </lineage>
</organism>